<evidence type="ECO:0000313" key="2">
    <source>
        <dbReference type="EMBL" id="APX24117.1"/>
    </source>
</evidence>
<dbReference type="InterPro" id="IPR000182">
    <property type="entry name" value="GNAT_dom"/>
</dbReference>
<dbReference type="SUPFAM" id="SSF55729">
    <property type="entry name" value="Acyl-CoA N-acyltransferases (Nat)"/>
    <property type="match status" value="1"/>
</dbReference>
<protein>
    <submittedName>
        <fullName evidence="2">Acetyltransferase (GNAT) domain-containing protein</fullName>
    </submittedName>
</protein>
<evidence type="ECO:0000259" key="1">
    <source>
        <dbReference type="PROSITE" id="PS51186"/>
    </source>
</evidence>
<dbReference type="GO" id="GO:0016747">
    <property type="term" value="F:acyltransferase activity, transferring groups other than amino-acyl groups"/>
    <property type="evidence" value="ECO:0007669"/>
    <property type="project" value="InterPro"/>
</dbReference>
<dbReference type="AlphaFoldDB" id="A0A1U7D7G9"/>
<dbReference type="InterPro" id="IPR016181">
    <property type="entry name" value="Acyl_CoA_acyltransferase"/>
</dbReference>
<evidence type="ECO:0000313" key="3">
    <source>
        <dbReference type="Proteomes" id="UP000186559"/>
    </source>
</evidence>
<dbReference type="Proteomes" id="UP000186559">
    <property type="component" value="Chromosome"/>
</dbReference>
<dbReference type="Pfam" id="PF13508">
    <property type="entry name" value="Acetyltransf_7"/>
    <property type="match status" value="1"/>
</dbReference>
<keyword evidence="2" id="KW-0808">Transferase</keyword>
<feature type="domain" description="N-acetyltransferase" evidence="1">
    <location>
        <begin position="62"/>
        <end position="200"/>
    </location>
</feature>
<proteinExistence type="predicted"/>
<dbReference type="CDD" id="cd04301">
    <property type="entry name" value="NAT_SF"/>
    <property type="match status" value="1"/>
</dbReference>
<dbReference type="Gene3D" id="3.40.630.30">
    <property type="match status" value="1"/>
</dbReference>
<organism evidence="2 3">
    <name type="scientific">Salipiger profundus</name>
    <dbReference type="NCBI Taxonomy" id="1229727"/>
    <lineage>
        <taxon>Bacteria</taxon>
        <taxon>Pseudomonadati</taxon>
        <taxon>Pseudomonadota</taxon>
        <taxon>Alphaproteobacteria</taxon>
        <taxon>Rhodobacterales</taxon>
        <taxon>Roseobacteraceae</taxon>
        <taxon>Salipiger</taxon>
    </lineage>
</organism>
<name>A0A1U7D7G9_9RHOB</name>
<keyword evidence="3" id="KW-1185">Reference proteome</keyword>
<sequence length="210" mass="23870">MHHTDETELYAQHPLPSQLEALRAENARLESDLRAFVALALQNGMRSYCEARHPELTSEIDSGIKRARSQAERKYDRVLEALRHVPDLHATQGETGERTYYRNTEDDVAYLEHGLVNRRFMLSGIWVAPAYRGRGIAHAILRRLVEAADEVGLGIELRHDPFGDQGLDRAALEAFYNRHGFQRHEATPGGLFRFPRTPLDQHARPSGTSH</sequence>
<dbReference type="KEGG" id="tpro:Ga0080559_TMP3321"/>
<reference evidence="2 3" key="1">
    <citation type="submission" date="2016-03" db="EMBL/GenBank/DDBJ databases">
        <title>Deep-sea bacteria in the southern Pacific.</title>
        <authorList>
            <person name="Tang K."/>
        </authorList>
    </citation>
    <scope>NUCLEOTIDE SEQUENCE [LARGE SCALE GENOMIC DNA]</scope>
    <source>
        <strain evidence="2 3">JLT2016</strain>
    </source>
</reference>
<accession>A0A1U7D7G9</accession>
<dbReference type="RefSeq" id="WP_076624059.1">
    <property type="nucleotide sequence ID" value="NZ_BMEW01000001.1"/>
</dbReference>
<gene>
    <name evidence="2" type="ORF">Ga0080559_TMP3321</name>
</gene>
<dbReference type="PROSITE" id="PS51186">
    <property type="entry name" value="GNAT"/>
    <property type="match status" value="1"/>
</dbReference>
<dbReference type="EMBL" id="CP014796">
    <property type="protein sequence ID" value="APX24117.1"/>
    <property type="molecule type" value="Genomic_DNA"/>
</dbReference>
<dbReference type="OrthoDB" id="7845888at2"/>